<organism evidence="1">
    <name type="scientific">Gaeumannomyces tritici (strain R3-111a-1)</name>
    <name type="common">Wheat and barley take-all root rot fungus</name>
    <name type="synonym">Gaeumannomyces graminis var. tritici</name>
    <dbReference type="NCBI Taxonomy" id="644352"/>
    <lineage>
        <taxon>Eukaryota</taxon>
        <taxon>Fungi</taxon>
        <taxon>Dikarya</taxon>
        <taxon>Ascomycota</taxon>
        <taxon>Pezizomycotina</taxon>
        <taxon>Sordariomycetes</taxon>
        <taxon>Sordariomycetidae</taxon>
        <taxon>Magnaporthales</taxon>
        <taxon>Magnaporthaceae</taxon>
        <taxon>Gaeumannomyces</taxon>
    </lineage>
</organism>
<proteinExistence type="predicted"/>
<dbReference type="EMBL" id="GL385397">
    <property type="protein sequence ID" value="EJT75907.1"/>
    <property type="molecule type" value="Genomic_DNA"/>
</dbReference>
<dbReference type="VEuPathDB" id="FungiDB:GGTG_05833"/>
<evidence type="ECO:0000313" key="3">
    <source>
        <dbReference type="Proteomes" id="UP000006039"/>
    </source>
</evidence>
<sequence length="109" mass="12753">MWYGRETRPKVKKSLRYFKRELDKAKNESDGELSMHREKIMELERGPPYCYEQEVAACGSLTITKQRQLQPVINRISQVTATRQAYLWSLRVSNASLELLKEGMGNSHY</sequence>
<dbReference type="GeneID" id="20346291"/>
<reference evidence="3" key="1">
    <citation type="submission" date="2010-07" db="EMBL/GenBank/DDBJ databases">
        <title>The genome sequence of Gaeumannomyces graminis var. tritici strain R3-111a-1.</title>
        <authorList>
            <consortium name="The Broad Institute Genome Sequencing Platform"/>
            <person name="Ma L.-J."/>
            <person name="Dead R."/>
            <person name="Young S."/>
            <person name="Zeng Q."/>
            <person name="Koehrsen M."/>
            <person name="Alvarado L."/>
            <person name="Berlin A."/>
            <person name="Chapman S.B."/>
            <person name="Chen Z."/>
            <person name="Freedman E."/>
            <person name="Gellesch M."/>
            <person name="Goldberg J."/>
            <person name="Griggs A."/>
            <person name="Gujja S."/>
            <person name="Heilman E.R."/>
            <person name="Heiman D."/>
            <person name="Hepburn T."/>
            <person name="Howarth C."/>
            <person name="Jen D."/>
            <person name="Larson L."/>
            <person name="Mehta T."/>
            <person name="Neiman D."/>
            <person name="Pearson M."/>
            <person name="Roberts A."/>
            <person name="Saif S."/>
            <person name="Shea T."/>
            <person name="Shenoy N."/>
            <person name="Sisk P."/>
            <person name="Stolte C."/>
            <person name="Sykes S."/>
            <person name="Walk T."/>
            <person name="White J."/>
            <person name="Yandava C."/>
            <person name="Haas B."/>
            <person name="Nusbaum C."/>
            <person name="Birren B."/>
        </authorList>
    </citation>
    <scope>NUCLEOTIDE SEQUENCE [LARGE SCALE GENOMIC DNA]</scope>
    <source>
        <strain evidence="3">R3-111a-1</strain>
    </source>
</reference>
<reference evidence="2" key="4">
    <citation type="journal article" date="2015" name="G3 (Bethesda)">
        <title>Genome sequences of three phytopathogenic species of the Magnaporthaceae family of fungi.</title>
        <authorList>
            <person name="Okagaki L.H."/>
            <person name="Nunes C.C."/>
            <person name="Sailsbery J."/>
            <person name="Clay B."/>
            <person name="Brown D."/>
            <person name="John T."/>
            <person name="Oh Y."/>
            <person name="Young N."/>
            <person name="Fitzgerald M."/>
            <person name="Haas B.J."/>
            <person name="Zeng Q."/>
            <person name="Young S."/>
            <person name="Adiconis X."/>
            <person name="Fan L."/>
            <person name="Levin J.Z."/>
            <person name="Mitchell T.K."/>
            <person name="Okubara P.A."/>
            <person name="Farman M.L."/>
            <person name="Kohn L.M."/>
            <person name="Birren B."/>
            <person name="Ma L.-J."/>
            <person name="Dean R.A."/>
        </authorList>
    </citation>
    <scope>NUCLEOTIDE SEQUENCE</scope>
    <source>
        <strain evidence="2">R3-111a-1</strain>
    </source>
</reference>
<dbReference type="Proteomes" id="UP000006039">
    <property type="component" value="Unassembled WGS sequence"/>
</dbReference>
<dbReference type="RefSeq" id="XP_009221907.1">
    <property type="nucleotide sequence ID" value="XM_009223643.1"/>
</dbReference>
<keyword evidence="3" id="KW-1185">Reference proteome</keyword>
<reference evidence="1" key="3">
    <citation type="submission" date="2010-09" db="EMBL/GenBank/DDBJ databases">
        <title>Annotation of Gaeumannomyces graminis var. tritici R3-111a-1.</title>
        <authorList>
            <consortium name="The Broad Institute Genome Sequencing Platform"/>
            <person name="Ma L.-J."/>
            <person name="Dead R."/>
            <person name="Young S.K."/>
            <person name="Zeng Q."/>
            <person name="Gargeya S."/>
            <person name="Fitzgerald M."/>
            <person name="Haas B."/>
            <person name="Abouelleil A."/>
            <person name="Alvarado L."/>
            <person name="Arachchi H.M."/>
            <person name="Berlin A."/>
            <person name="Brown A."/>
            <person name="Chapman S.B."/>
            <person name="Chen Z."/>
            <person name="Dunbar C."/>
            <person name="Freedman E."/>
            <person name="Gearin G."/>
            <person name="Gellesch M."/>
            <person name="Goldberg J."/>
            <person name="Griggs A."/>
            <person name="Gujja S."/>
            <person name="Heiman D."/>
            <person name="Howarth C."/>
            <person name="Larson L."/>
            <person name="Lui A."/>
            <person name="MacDonald P.J.P."/>
            <person name="Mehta T."/>
            <person name="Montmayeur A."/>
            <person name="Murphy C."/>
            <person name="Neiman D."/>
            <person name="Pearson M."/>
            <person name="Priest M."/>
            <person name="Roberts A."/>
            <person name="Saif S."/>
            <person name="Shea T."/>
            <person name="Shenoy N."/>
            <person name="Sisk P."/>
            <person name="Stolte C."/>
            <person name="Sykes S."/>
            <person name="Yandava C."/>
            <person name="Wortman J."/>
            <person name="Nusbaum C."/>
            <person name="Birren B."/>
        </authorList>
    </citation>
    <scope>NUCLEOTIDE SEQUENCE</scope>
    <source>
        <strain evidence="1">R3-111a-1</strain>
    </source>
</reference>
<accession>J3NX25</accession>
<reference evidence="1" key="2">
    <citation type="submission" date="2010-07" db="EMBL/GenBank/DDBJ databases">
        <authorList>
            <consortium name="The Broad Institute Genome Sequencing Platform"/>
            <consortium name="Broad Institute Genome Sequencing Center for Infectious Disease"/>
            <person name="Ma L.-J."/>
            <person name="Dead R."/>
            <person name="Young S."/>
            <person name="Zeng Q."/>
            <person name="Koehrsen M."/>
            <person name="Alvarado L."/>
            <person name="Berlin A."/>
            <person name="Chapman S.B."/>
            <person name="Chen Z."/>
            <person name="Freedman E."/>
            <person name="Gellesch M."/>
            <person name="Goldberg J."/>
            <person name="Griggs A."/>
            <person name="Gujja S."/>
            <person name="Heilman E.R."/>
            <person name="Heiman D."/>
            <person name="Hepburn T."/>
            <person name="Howarth C."/>
            <person name="Jen D."/>
            <person name="Larson L."/>
            <person name="Mehta T."/>
            <person name="Neiman D."/>
            <person name="Pearson M."/>
            <person name="Roberts A."/>
            <person name="Saif S."/>
            <person name="Shea T."/>
            <person name="Shenoy N."/>
            <person name="Sisk P."/>
            <person name="Stolte C."/>
            <person name="Sykes S."/>
            <person name="Walk T."/>
            <person name="White J."/>
            <person name="Yandava C."/>
            <person name="Haas B."/>
            <person name="Nusbaum C."/>
            <person name="Birren B."/>
        </authorList>
    </citation>
    <scope>NUCLEOTIDE SEQUENCE</scope>
    <source>
        <strain evidence="1">R3-111a-1</strain>
    </source>
</reference>
<evidence type="ECO:0000313" key="1">
    <source>
        <dbReference type="EMBL" id="EJT75907.1"/>
    </source>
</evidence>
<protein>
    <submittedName>
        <fullName evidence="1 2">Uncharacterized protein</fullName>
    </submittedName>
</protein>
<gene>
    <name evidence="2" type="primary">20346291</name>
    <name evidence="1" type="ORF">GGTG_05833</name>
</gene>
<reference evidence="2" key="5">
    <citation type="submission" date="2018-04" db="UniProtKB">
        <authorList>
            <consortium name="EnsemblFungi"/>
        </authorList>
    </citation>
    <scope>IDENTIFICATION</scope>
    <source>
        <strain evidence="2">R3-111a-1</strain>
    </source>
</reference>
<dbReference type="HOGENOM" id="CLU_2184136_0_0_1"/>
<evidence type="ECO:0000313" key="2">
    <source>
        <dbReference type="EnsemblFungi" id="EJT75907"/>
    </source>
</evidence>
<name>J3NX25_GAET3</name>
<dbReference type="AlphaFoldDB" id="J3NX25"/>
<dbReference type="EnsemblFungi" id="EJT75907">
    <property type="protein sequence ID" value="EJT75907"/>
    <property type="gene ID" value="GGTG_05833"/>
</dbReference>